<protein>
    <submittedName>
        <fullName evidence="3">Uncharacterized protein</fullName>
    </submittedName>
</protein>
<keyword evidence="4" id="KW-1185">Reference proteome</keyword>
<gene>
    <name evidence="3" type="ORF">B0H17DRAFT_1144661</name>
</gene>
<dbReference type="AlphaFoldDB" id="A0AAD7CS52"/>
<organism evidence="3 4">
    <name type="scientific">Mycena rosella</name>
    <name type="common">Pink bonnet</name>
    <name type="synonym">Agaricus rosellus</name>
    <dbReference type="NCBI Taxonomy" id="1033263"/>
    <lineage>
        <taxon>Eukaryota</taxon>
        <taxon>Fungi</taxon>
        <taxon>Dikarya</taxon>
        <taxon>Basidiomycota</taxon>
        <taxon>Agaricomycotina</taxon>
        <taxon>Agaricomycetes</taxon>
        <taxon>Agaricomycetidae</taxon>
        <taxon>Agaricales</taxon>
        <taxon>Marasmiineae</taxon>
        <taxon>Mycenaceae</taxon>
        <taxon>Mycena</taxon>
    </lineage>
</organism>
<keyword evidence="2" id="KW-0472">Membrane</keyword>
<feature type="transmembrane region" description="Helical" evidence="2">
    <location>
        <begin position="139"/>
        <end position="156"/>
    </location>
</feature>
<accession>A0AAD7CS52</accession>
<evidence type="ECO:0000313" key="3">
    <source>
        <dbReference type="EMBL" id="KAJ7661219.1"/>
    </source>
</evidence>
<proteinExistence type="predicted"/>
<evidence type="ECO:0000256" key="1">
    <source>
        <dbReference type="SAM" id="MobiDB-lite"/>
    </source>
</evidence>
<keyword evidence="2" id="KW-0812">Transmembrane</keyword>
<sequence>MKNTSYRCPHLRKYTSAEGDVSNASIADRGSLGREYEEHCILKYTSAEGDVSNASIADRGSLGREYEEHCIFAEGDVSNASIADRGNLGREYEEHYIFAEGDVSNASIADRGNLGREYEEHYIFAKIFYPEVKHWRRSFVPWTLLGLILFYILLGLDSIQNSGEAGTKHIHRGWSEFWANMKNISYRCPYLRKYTDTEGDASNASIADRGNLGREYEEQYKLIRYRVHTGGSSPWISLNCGLSNTAFELLFGLELHIECIATDHCACLATTIITNMGRLKKAPADGIESGMGRPSMKVTADKKARANAASKAYYQKNAEIIREKRRTQMADKRTKTGYDPTQETTDADADDEESSDEEHEPGERRRRAAAYPYTPSPSGGGSGRKWKGGKLRLATPASSSSPEPQGNLPSLYDKLGKARHQRKVPYDRLA</sequence>
<feature type="compositionally biased region" description="Acidic residues" evidence="1">
    <location>
        <begin position="345"/>
        <end position="360"/>
    </location>
</feature>
<evidence type="ECO:0000313" key="4">
    <source>
        <dbReference type="Proteomes" id="UP001221757"/>
    </source>
</evidence>
<dbReference type="EMBL" id="JARKIE010000250">
    <property type="protein sequence ID" value="KAJ7661219.1"/>
    <property type="molecule type" value="Genomic_DNA"/>
</dbReference>
<name>A0AAD7CS52_MYCRO</name>
<dbReference type="Proteomes" id="UP001221757">
    <property type="component" value="Unassembled WGS sequence"/>
</dbReference>
<reference evidence="3" key="1">
    <citation type="submission" date="2023-03" db="EMBL/GenBank/DDBJ databases">
        <title>Massive genome expansion in bonnet fungi (Mycena s.s.) driven by repeated elements and novel gene families across ecological guilds.</title>
        <authorList>
            <consortium name="Lawrence Berkeley National Laboratory"/>
            <person name="Harder C.B."/>
            <person name="Miyauchi S."/>
            <person name="Viragh M."/>
            <person name="Kuo A."/>
            <person name="Thoen E."/>
            <person name="Andreopoulos B."/>
            <person name="Lu D."/>
            <person name="Skrede I."/>
            <person name="Drula E."/>
            <person name="Henrissat B."/>
            <person name="Morin E."/>
            <person name="Kohler A."/>
            <person name="Barry K."/>
            <person name="LaButti K."/>
            <person name="Morin E."/>
            <person name="Salamov A."/>
            <person name="Lipzen A."/>
            <person name="Mereny Z."/>
            <person name="Hegedus B."/>
            <person name="Baldrian P."/>
            <person name="Stursova M."/>
            <person name="Weitz H."/>
            <person name="Taylor A."/>
            <person name="Grigoriev I.V."/>
            <person name="Nagy L.G."/>
            <person name="Martin F."/>
            <person name="Kauserud H."/>
        </authorList>
    </citation>
    <scope>NUCLEOTIDE SEQUENCE</scope>
    <source>
        <strain evidence="3">CBHHK067</strain>
    </source>
</reference>
<comment type="caution">
    <text evidence="3">The sequence shown here is derived from an EMBL/GenBank/DDBJ whole genome shotgun (WGS) entry which is preliminary data.</text>
</comment>
<feature type="region of interest" description="Disordered" evidence="1">
    <location>
        <begin position="324"/>
        <end position="430"/>
    </location>
</feature>
<feature type="compositionally biased region" description="Basic and acidic residues" evidence="1">
    <location>
        <begin position="324"/>
        <end position="336"/>
    </location>
</feature>
<keyword evidence="2" id="KW-1133">Transmembrane helix</keyword>
<feature type="compositionally biased region" description="Polar residues" evidence="1">
    <location>
        <begin position="396"/>
        <end position="408"/>
    </location>
</feature>
<evidence type="ECO:0000256" key="2">
    <source>
        <dbReference type="SAM" id="Phobius"/>
    </source>
</evidence>